<dbReference type="Gene3D" id="3.40.50.80">
    <property type="entry name" value="Nucleotide-binding domain of ferredoxin-NADP reductase (FNR) module"/>
    <property type="match status" value="1"/>
</dbReference>
<name>A0A4Q7YK30_9GAMM</name>
<feature type="binding site" evidence="2">
    <location>
        <position position="236"/>
    </location>
    <ligand>
        <name>[2Fe-2S] cluster</name>
        <dbReference type="ChEBI" id="CHEBI:190135"/>
    </ligand>
</feature>
<feature type="binding site" evidence="2">
    <location>
        <position position="252"/>
    </location>
    <ligand>
        <name>[2Fe-2S] cluster</name>
        <dbReference type="ChEBI" id="CHEBI:190135"/>
    </ligand>
</feature>
<dbReference type="PIRSF" id="PIRSF006816">
    <property type="entry name" value="Cyc3_hyd_g"/>
    <property type="match status" value="1"/>
</dbReference>
<dbReference type="InterPro" id="IPR001433">
    <property type="entry name" value="OxRdtase_FAD/NAD-bd"/>
</dbReference>
<dbReference type="Pfam" id="PF00970">
    <property type="entry name" value="FAD_binding_6"/>
    <property type="match status" value="1"/>
</dbReference>
<dbReference type="SUPFAM" id="SSF63380">
    <property type="entry name" value="Riboflavin synthase domain-like"/>
    <property type="match status" value="1"/>
</dbReference>
<dbReference type="InterPro" id="IPR050353">
    <property type="entry name" value="PyrK_electron_transfer"/>
</dbReference>
<protein>
    <submittedName>
        <fullName evidence="4">NAD(P)H-flavin reductase</fullName>
    </submittedName>
</protein>
<feature type="domain" description="FAD-binding FR-type" evidence="3">
    <location>
        <begin position="4"/>
        <end position="101"/>
    </location>
</feature>
<comment type="cofactor">
    <cofactor evidence="2">
        <name>[2Fe-2S] cluster</name>
        <dbReference type="ChEBI" id="CHEBI:190135"/>
    </cofactor>
    <text evidence="2">Binds 1 [2Fe-2S] cluster per subunit.</text>
</comment>
<proteinExistence type="predicted"/>
<dbReference type="Proteomes" id="UP000292423">
    <property type="component" value="Unassembled WGS sequence"/>
</dbReference>
<keyword evidence="2" id="KW-0408">Iron</keyword>
<dbReference type="GO" id="GO:0051537">
    <property type="term" value="F:2 iron, 2 sulfur cluster binding"/>
    <property type="evidence" value="ECO:0007669"/>
    <property type="project" value="UniProtKB-KW"/>
</dbReference>
<dbReference type="PROSITE" id="PS51384">
    <property type="entry name" value="FAD_FR"/>
    <property type="match status" value="1"/>
</dbReference>
<dbReference type="PANTHER" id="PTHR43513">
    <property type="entry name" value="DIHYDROOROTATE DEHYDROGENASE B (NAD(+)), ELECTRON TRANSFER SUBUNIT"/>
    <property type="match status" value="1"/>
</dbReference>
<evidence type="ECO:0000259" key="3">
    <source>
        <dbReference type="PROSITE" id="PS51384"/>
    </source>
</evidence>
<dbReference type="InterPro" id="IPR008333">
    <property type="entry name" value="Cbr1-like_FAD-bd_dom"/>
</dbReference>
<dbReference type="Pfam" id="PF00175">
    <property type="entry name" value="NAD_binding_1"/>
    <property type="match status" value="1"/>
</dbReference>
<keyword evidence="1" id="KW-0285">Flavoprotein</keyword>
<dbReference type="GO" id="GO:0006221">
    <property type="term" value="P:pyrimidine nucleotide biosynthetic process"/>
    <property type="evidence" value="ECO:0007669"/>
    <property type="project" value="InterPro"/>
</dbReference>
<evidence type="ECO:0000313" key="4">
    <source>
        <dbReference type="EMBL" id="RZU36845.1"/>
    </source>
</evidence>
<dbReference type="InterPro" id="IPR012165">
    <property type="entry name" value="Cyt_c3_hydrogenase_gsu"/>
</dbReference>
<reference evidence="4 5" key="1">
    <citation type="submission" date="2019-02" db="EMBL/GenBank/DDBJ databases">
        <title>Genomic Encyclopedia of Type Strains, Phase IV (KMG-IV): sequencing the most valuable type-strain genomes for metagenomic binning, comparative biology and taxonomic classification.</title>
        <authorList>
            <person name="Goeker M."/>
        </authorList>
    </citation>
    <scope>NUCLEOTIDE SEQUENCE [LARGE SCALE GENOMIC DNA]</scope>
    <source>
        <strain evidence="4 5">DSM 105135</strain>
    </source>
</reference>
<dbReference type="InterPro" id="IPR039261">
    <property type="entry name" value="FNR_nucleotide-bd"/>
</dbReference>
<evidence type="ECO:0000313" key="5">
    <source>
        <dbReference type="Proteomes" id="UP000292423"/>
    </source>
</evidence>
<keyword evidence="2" id="KW-0001">2Fe-2S</keyword>
<keyword evidence="2" id="KW-0479">Metal-binding</keyword>
<feature type="binding site" evidence="2">
    <location>
        <position position="241"/>
    </location>
    <ligand>
        <name>[2Fe-2S] cluster</name>
        <dbReference type="ChEBI" id="CHEBI:190135"/>
    </ligand>
</feature>
<dbReference type="Pfam" id="PF10418">
    <property type="entry name" value="DHODB_Fe-S_bind"/>
    <property type="match status" value="1"/>
</dbReference>
<dbReference type="PRINTS" id="PR00406">
    <property type="entry name" value="CYTB5RDTASE"/>
</dbReference>
<evidence type="ECO:0000256" key="2">
    <source>
        <dbReference type="PIRSR" id="PIRSR006816-2"/>
    </source>
</evidence>
<dbReference type="AlphaFoldDB" id="A0A4Q7YK30"/>
<keyword evidence="2" id="KW-0411">Iron-sulfur</keyword>
<dbReference type="InterPro" id="IPR017927">
    <property type="entry name" value="FAD-bd_FR_type"/>
</dbReference>
<dbReference type="InterPro" id="IPR017938">
    <property type="entry name" value="Riboflavin_synthase-like_b-brl"/>
</dbReference>
<dbReference type="PANTHER" id="PTHR43513:SF3">
    <property type="entry name" value="DIHYDROOROTATE DEHYDROGENASE B (NAD(+)), ELECTRON TRANSFER SUBUNIT-RELATED"/>
    <property type="match status" value="1"/>
</dbReference>
<keyword evidence="1" id="KW-0274">FAD</keyword>
<feature type="binding site" evidence="2">
    <location>
        <position position="244"/>
    </location>
    <ligand>
        <name>[2Fe-2S] cluster</name>
        <dbReference type="ChEBI" id="CHEBI:190135"/>
    </ligand>
</feature>
<dbReference type="GO" id="GO:0046872">
    <property type="term" value="F:metal ion binding"/>
    <property type="evidence" value="ECO:0007669"/>
    <property type="project" value="UniProtKB-KW"/>
</dbReference>
<comment type="caution">
    <text evidence="4">The sequence shown here is derived from an EMBL/GenBank/DDBJ whole genome shotgun (WGS) entry which is preliminary data.</text>
</comment>
<gene>
    <name evidence="4" type="ORF">EV700_3058</name>
</gene>
<dbReference type="OrthoDB" id="9806195at2"/>
<organism evidence="4 5">
    <name type="scientific">Fluviicoccus keumensis</name>
    <dbReference type="NCBI Taxonomy" id="1435465"/>
    <lineage>
        <taxon>Bacteria</taxon>
        <taxon>Pseudomonadati</taxon>
        <taxon>Pseudomonadota</taxon>
        <taxon>Gammaproteobacteria</taxon>
        <taxon>Moraxellales</taxon>
        <taxon>Moraxellaceae</taxon>
        <taxon>Fluviicoccus</taxon>
    </lineage>
</organism>
<dbReference type="RefSeq" id="WP_130415385.1">
    <property type="nucleotide sequence ID" value="NZ_SHKX01000016.1"/>
</dbReference>
<dbReference type="SUPFAM" id="SSF52343">
    <property type="entry name" value="Ferredoxin reductase-like, C-terminal NADP-linked domain"/>
    <property type="match status" value="1"/>
</dbReference>
<accession>A0A4Q7YK30</accession>
<feature type="binding site" evidence="1">
    <location>
        <begin position="69"/>
        <end position="71"/>
    </location>
    <ligand>
        <name>FAD</name>
        <dbReference type="ChEBI" id="CHEBI:57692"/>
    </ligand>
</feature>
<dbReference type="GO" id="GO:0016491">
    <property type="term" value="F:oxidoreductase activity"/>
    <property type="evidence" value="ECO:0007669"/>
    <property type="project" value="InterPro"/>
</dbReference>
<keyword evidence="5" id="KW-1185">Reference proteome</keyword>
<dbReference type="EMBL" id="SHKX01000016">
    <property type="protein sequence ID" value="RZU36845.1"/>
    <property type="molecule type" value="Genomic_DNA"/>
</dbReference>
<dbReference type="GO" id="GO:0050660">
    <property type="term" value="F:flavin adenine dinucleotide binding"/>
    <property type="evidence" value="ECO:0007669"/>
    <property type="project" value="InterPro"/>
</dbReference>
<comment type="cofactor">
    <cofactor evidence="1">
        <name>FAD</name>
        <dbReference type="ChEBI" id="CHEBI:57692"/>
    </cofactor>
    <text evidence="1">Binds 1 FAD per subunit.</text>
</comment>
<dbReference type="Gene3D" id="2.40.30.10">
    <property type="entry name" value="Translation factors"/>
    <property type="match status" value="1"/>
</dbReference>
<dbReference type="InterPro" id="IPR019480">
    <property type="entry name" value="Dihydroorotate_DH_Fe-S-bd"/>
</dbReference>
<sequence>MLSLVPEVATLLARYDDGEDALHLRFRLEDGARWTARPGQFFMLSIPGLGEAAFTFVSLPDAQGCFTALVRQVGKLTEALQDLPLGTFVGVRGPVGQPWPELADQTVLVVAGGCGLAPLSAWLGQRLANGQAGRTALLYSARSEDSRILAKERDAWRQAGLPLSLPVDDPAWHTPQELTQATGSRLDAALALLPSFPDAVLCCGPEAMMLGVGDLLEKRGLSPSAFWLSLERRMHCGVGLCGHCYVGSSLICREGPTLTLARTRELLAQQVATRPAWVSC</sequence>
<evidence type="ECO:0000256" key="1">
    <source>
        <dbReference type="PIRSR" id="PIRSR006816-1"/>
    </source>
</evidence>